<evidence type="ECO:0000313" key="8">
    <source>
        <dbReference type="EMBL" id="GJN43143.1"/>
    </source>
</evidence>
<evidence type="ECO:0000256" key="5">
    <source>
        <dbReference type="ARBA" id="ARBA00022989"/>
    </source>
</evidence>
<dbReference type="Proteomes" id="UP001054925">
    <property type="component" value="Unassembled WGS sequence"/>
</dbReference>
<accession>A0AAV5G8Y8</accession>
<keyword evidence="4 7" id="KW-0812">Transmembrane</keyword>
<dbReference type="NCBIfam" id="NF006521">
    <property type="entry name" value="PRK08965.1-5"/>
    <property type="match status" value="1"/>
</dbReference>
<evidence type="ECO:0000256" key="7">
    <source>
        <dbReference type="SAM" id="Phobius"/>
    </source>
</evidence>
<dbReference type="PANTHER" id="PTHR34584:SF1">
    <property type="entry name" value="NA(+)_H(+) ANTIPORTER SUBUNIT E1"/>
    <property type="match status" value="1"/>
</dbReference>
<evidence type="ECO:0000256" key="1">
    <source>
        <dbReference type="ARBA" id="ARBA00004651"/>
    </source>
</evidence>
<organism evidence="8 9">
    <name type="scientific">Corynebacterium ammoniagenes</name>
    <name type="common">Brevibacterium ammoniagenes</name>
    <dbReference type="NCBI Taxonomy" id="1697"/>
    <lineage>
        <taxon>Bacteria</taxon>
        <taxon>Bacillati</taxon>
        <taxon>Actinomycetota</taxon>
        <taxon>Actinomycetes</taxon>
        <taxon>Mycobacteriales</taxon>
        <taxon>Corynebacteriaceae</taxon>
        <taxon>Corynebacterium</taxon>
    </lineage>
</organism>
<evidence type="ECO:0000256" key="3">
    <source>
        <dbReference type="ARBA" id="ARBA00022475"/>
    </source>
</evidence>
<keyword evidence="6 7" id="KW-0472">Membrane</keyword>
<proteinExistence type="inferred from homology"/>
<feature type="transmembrane region" description="Helical" evidence="7">
    <location>
        <begin position="35"/>
        <end position="55"/>
    </location>
</feature>
<comment type="subcellular location">
    <subcellularLocation>
        <location evidence="1">Cell membrane</location>
        <topology evidence="1">Multi-pass membrane protein</topology>
    </subcellularLocation>
</comment>
<dbReference type="PANTHER" id="PTHR34584">
    <property type="entry name" value="NA(+)/H(+) ANTIPORTER SUBUNIT E1"/>
    <property type="match status" value="1"/>
</dbReference>
<evidence type="ECO:0000256" key="2">
    <source>
        <dbReference type="ARBA" id="ARBA00006228"/>
    </source>
</evidence>
<dbReference type="EMBL" id="BQKK01000003">
    <property type="protein sequence ID" value="GJN43143.1"/>
    <property type="molecule type" value="Genomic_DNA"/>
</dbReference>
<dbReference type="Pfam" id="PF01899">
    <property type="entry name" value="MNHE"/>
    <property type="match status" value="1"/>
</dbReference>
<keyword evidence="5 7" id="KW-1133">Transmembrane helix</keyword>
<dbReference type="GO" id="GO:0008324">
    <property type="term" value="F:monoatomic cation transmembrane transporter activity"/>
    <property type="evidence" value="ECO:0007669"/>
    <property type="project" value="InterPro"/>
</dbReference>
<evidence type="ECO:0000256" key="6">
    <source>
        <dbReference type="ARBA" id="ARBA00023136"/>
    </source>
</evidence>
<protein>
    <submittedName>
        <fullName evidence="8">Monovalent cation/H+ antiporter subunit E</fullName>
    </submittedName>
</protein>
<feature type="transmembrane region" description="Helical" evidence="7">
    <location>
        <begin position="12"/>
        <end position="29"/>
    </location>
</feature>
<gene>
    <name evidence="8" type="ORF">CAT723_16220</name>
</gene>
<dbReference type="RefSeq" id="WP_003847742.1">
    <property type="nucleotide sequence ID" value="NZ_BQKK01000003.1"/>
</dbReference>
<sequence length="174" mass="19690">MRNYLTGARHRFRPSFILWLAIMWCLLMGEVTWANVIAGVLIGAGIVFFLPLPAMPISDLNVAWGRLFRYMCVWTGELLWASLKVGWIAVRPGEKPKNAILRGPMRVENELVLTFAVVLYNLQPGGTVAEIDIANRMLTVHVLDATTQEDIDREVANLVSLERRMISIFEGKHK</sequence>
<dbReference type="InterPro" id="IPR002758">
    <property type="entry name" value="Cation_antiport_E"/>
</dbReference>
<evidence type="ECO:0000313" key="9">
    <source>
        <dbReference type="Proteomes" id="UP001054925"/>
    </source>
</evidence>
<comment type="similarity">
    <text evidence="2">Belongs to the CPA3 antiporters (TC 2.A.63) subunit E family.</text>
</comment>
<comment type="caution">
    <text evidence="8">The sequence shown here is derived from an EMBL/GenBank/DDBJ whole genome shotgun (WGS) entry which is preliminary data.</text>
</comment>
<reference evidence="8" key="1">
    <citation type="submission" date="2021-12" db="EMBL/GenBank/DDBJ databases">
        <title>Draft genome sequence of Corynebacterium ammoniagenes strain T-723.</title>
        <authorList>
            <person name="Matsuzawa M."/>
            <person name="Hiratani M."/>
            <person name="Abe I."/>
            <person name="Tsuji Y."/>
            <person name="Nakamura J."/>
        </authorList>
    </citation>
    <scope>NUCLEOTIDE SEQUENCE</scope>
    <source>
        <strain evidence="8">T-723</strain>
    </source>
</reference>
<evidence type="ECO:0000256" key="4">
    <source>
        <dbReference type="ARBA" id="ARBA00022692"/>
    </source>
</evidence>
<dbReference type="GO" id="GO:0005886">
    <property type="term" value="C:plasma membrane"/>
    <property type="evidence" value="ECO:0007669"/>
    <property type="project" value="UniProtKB-SubCell"/>
</dbReference>
<name>A0AAV5G8Y8_CORAM</name>
<dbReference type="AlphaFoldDB" id="A0AAV5G8Y8"/>
<keyword evidence="3" id="KW-1003">Cell membrane</keyword>